<dbReference type="EC" id="1.14.14.17" evidence="1"/>
<proteinExistence type="inferred from homology"/>
<comment type="cofactor">
    <cofactor evidence="1">
        <name>FAD</name>
        <dbReference type="ChEBI" id="CHEBI:57692"/>
    </cofactor>
</comment>
<dbReference type="GO" id="GO:0004506">
    <property type="term" value="F:squalene monooxygenase activity"/>
    <property type="evidence" value="ECO:0007669"/>
    <property type="project" value="UniProtKB-UniRule"/>
</dbReference>
<dbReference type="InterPro" id="IPR040125">
    <property type="entry name" value="Squalene_monox"/>
</dbReference>
<dbReference type="OrthoDB" id="1678617at2759"/>
<organism evidence="2 3">
    <name type="scientific">Panicum miliaceum</name>
    <name type="common">Proso millet</name>
    <name type="synonym">Broomcorn millet</name>
    <dbReference type="NCBI Taxonomy" id="4540"/>
    <lineage>
        <taxon>Eukaryota</taxon>
        <taxon>Viridiplantae</taxon>
        <taxon>Streptophyta</taxon>
        <taxon>Embryophyta</taxon>
        <taxon>Tracheophyta</taxon>
        <taxon>Spermatophyta</taxon>
        <taxon>Magnoliopsida</taxon>
        <taxon>Liliopsida</taxon>
        <taxon>Poales</taxon>
        <taxon>Poaceae</taxon>
        <taxon>PACMAD clade</taxon>
        <taxon>Panicoideae</taxon>
        <taxon>Panicodae</taxon>
        <taxon>Paniceae</taxon>
        <taxon>Panicinae</taxon>
        <taxon>Panicum</taxon>
        <taxon>Panicum sect. Panicum</taxon>
    </lineage>
</organism>
<dbReference type="GO" id="GO:0016126">
    <property type="term" value="P:sterol biosynthetic process"/>
    <property type="evidence" value="ECO:0007669"/>
    <property type="project" value="UniProtKB-UniRule"/>
</dbReference>
<dbReference type="AlphaFoldDB" id="A0A3L6S775"/>
<dbReference type="PANTHER" id="PTHR10835:SF0">
    <property type="entry name" value="SQUALENE MONOOXYGENASE"/>
    <property type="match status" value="1"/>
</dbReference>
<reference evidence="3" key="1">
    <citation type="journal article" date="2019" name="Nat. Commun.">
        <title>The genome of broomcorn millet.</title>
        <authorList>
            <person name="Zou C."/>
            <person name="Miki D."/>
            <person name="Li D."/>
            <person name="Tang Q."/>
            <person name="Xiao L."/>
            <person name="Rajput S."/>
            <person name="Deng P."/>
            <person name="Jia W."/>
            <person name="Huang R."/>
            <person name="Zhang M."/>
            <person name="Sun Y."/>
            <person name="Hu J."/>
            <person name="Fu X."/>
            <person name="Schnable P.S."/>
            <person name="Li F."/>
            <person name="Zhang H."/>
            <person name="Feng B."/>
            <person name="Zhu X."/>
            <person name="Liu R."/>
            <person name="Schnable J.C."/>
            <person name="Zhu J.-K."/>
            <person name="Zhang H."/>
        </authorList>
    </citation>
    <scope>NUCLEOTIDE SEQUENCE [LARGE SCALE GENOMIC DNA]</scope>
</reference>
<dbReference type="SUPFAM" id="SSF51905">
    <property type="entry name" value="FAD/NAD(P)-binding domain"/>
    <property type="match status" value="1"/>
</dbReference>
<accession>A0A3L6S775</accession>
<dbReference type="InterPro" id="IPR036188">
    <property type="entry name" value="FAD/NAD-bd_sf"/>
</dbReference>
<comment type="similarity">
    <text evidence="1">Belongs to the squalene monooxygenase family.</text>
</comment>
<keyword evidence="1" id="KW-0274">FAD</keyword>
<dbReference type="PANTHER" id="PTHR10835">
    <property type="entry name" value="SQUALENE MONOOXYGENASE"/>
    <property type="match status" value="1"/>
</dbReference>
<comment type="catalytic activity">
    <reaction evidence="1">
        <text>squalene + reduced [NADPH--hemoprotein reductase] + O2 = (S)-2,3-epoxysqualene + oxidized [NADPH--hemoprotein reductase] + H2O + H(+)</text>
        <dbReference type="Rhea" id="RHEA:25282"/>
        <dbReference type="Rhea" id="RHEA-COMP:11964"/>
        <dbReference type="Rhea" id="RHEA-COMP:11965"/>
        <dbReference type="ChEBI" id="CHEBI:15377"/>
        <dbReference type="ChEBI" id="CHEBI:15378"/>
        <dbReference type="ChEBI" id="CHEBI:15379"/>
        <dbReference type="ChEBI" id="CHEBI:15440"/>
        <dbReference type="ChEBI" id="CHEBI:15441"/>
        <dbReference type="ChEBI" id="CHEBI:57618"/>
        <dbReference type="ChEBI" id="CHEBI:58210"/>
        <dbReference type="EC" id="1.14.14.17"/>
    </reaction>
</comment>
<protein>
    <recommendedName>
        <fullName evidence="1">Squalene monooxygenase</fullName>
        <ecNumber evidence="1">1.14.14.17</ecNumber>
    </recommendedName>
</protein>
<sequence>MVGELLQPGGYMKLVELGLQDCVEEIDARRVLGYVLFKDGKSTKLPYPLDKFYADVAGRSSHNGRLVQRMREKASSLPSVHLEQGTVVSLLQENGTVRGVLYKTKSARCLDDRHIGYWAVQGVQLAA</sequence>
<dbReference type="GO" id="GO:0050660">
    <property type="term" value="F:flavin adenine dinucleotide binding"/>
    <property type="evidence" value="ECO:0007669"/>
    <property type="project" value="UniProtKB-UniRule"/>
</dbReference>
<gene>
    <name evidence="2" type="ORF">C2845_PM02G18390</name>
</gene>
<dbReference type="EMBL" id="PQIB02000005">
    <property type="protein sequence ID" value="RLN16788.1"/>
    <property type="molecule type" value="Genomic_DNA"/>
</dbReference>
<keyword evidence="1" id="KW-0285">Flavoprotein</keyword>
<evidence type="ECO:0000313" key="2">
    <source>
        <dbReference type="EMBL" id="RLN16788.1"/>
    </source>
</evidence>
<dbReference type="Proteomes" id="UP000275267">
    <property type="component" value="Unassembled WGS sequence"/>
</dbReference>
<evidence type="ECO:0000313" key="3">
    <source>
        <dbReference type="Proteomes" id="UP000275267"/>
    </source>
</evidence>
<dbReference type="STRING" id="4540.A0A3L6S775"/>
<comment type="caution">
    <text evidence="2">The sequence shown here is derived from an EMBL/GenBank/DDBJ whole genome shotgun (WGS) entry which is preliminary data.</text>
</comment>
<comment type="subcellular location">
    <subcellularLocation>
        <location evidence="1">Membrane</location>
        <topology evidence="1">Multi-pass membrane protein</topology>
    </subcellularLocation>
</comment>
<evidence type="ECO:0000256" key="1">
    <source>
        <dbReference type="RuleBase" id="RU367121"/>
    </source>
</evidence>
<keyword evidence="3" id="KW-1185">Reference proteome</keyword>
<dbReference type="GO" id="GO:0016020">
    <property type="term" value="C:membrane"/>
    <property type="evidence" value="ECO:0007669"/>
    <property type="project" value="UniProtKB-SubCell"/>
</dbReference>
<keyword evidence="2" id="KW-0503">Monooxygenase</keyword>
<dbReference type="GO" id="GO:0005783">
    <property type="term" value="C:endoplasmic reticulum"/>
    <property type="evidence" value="ECO:0007669"/>
    <property type="project" value="TreeGrafter"/>
</dbReference>
<name>A0A3L6S775_PANMI</name>
<keyword evidence="1" id="KW-0560">Oxidoreductase</keyword>
<dbReference type="UniPathway" id="UPA00767">
    <property type="reaction ID" value="UER00752"/>
</dbReference>
<comment type="function">
    <text evidence="1">Catalyzes the stereospecific oxidation of squalene to (S)-2,3-epoxysqualene, and is considered to be a rate-limiting enzyme in steroid biosynthesis.</text>
</comment>